<evidence type="ECO:0000313" key="2">
    <source>
        <dbReference type="EMBL" id="HCT15511.1"/>
    </source>
</evidence>
<reference evidence="2 3" key="1">
    <citation type="journal article" date="2018" name="Nat. Biotechnol.">
        <title>A standardized bacterial taxonomy based on genome phylogeny substantially revises the tree of life.</title>
        <authorList>
            <person name="Parks D.H."/>
            <person name="Chuvochina M."/>
            <person name="Waite D.W."/>
            <person name="Rinke C."/>
            <person name="Skarshewski A."/>
            <person name="Chaumeil P.A."/>
            <person name="Hugenholtz P."/>
        </authorList>
    </citation>
    <scope>NUCLEOTIDE SEQUENCE [LARGE SCALE GENOMIC DNA]</scope>
    <source>
        <strain evidence="2">UBA11247</strain>
    </source>
</reference>
<proteinExistence type="predicted"/>
<organism evidence="2 3">
    <name type="scientific">Corynebacterium nuruki</name>
    <dbReference type="NCBI Taxonomy" id="1032851"/>
    <lineage>
        <taxon>Bacteria</taxon>
        <taxon>Bacillati</taxon>
        <taxon>Actinomycetota</taxon>
        <taxon>Actinomycetes</taxon>
        <taxon>Mycobacteriales</taxon>
        <taxon>Corynebacteriaceae</taxon>
        <taxon>Corynebacterium</taxon>
    </lineage>
</organism>
<name>A0A3D4T2Q9_9CORY</name>
<feature type="transmembrane region" description="Helical" evidence="1">
    <location>
        <begin position="38"/>
        <end position="59"/>
    </location>
</feature>
<evidence type="ECO:0000313" key="3">
    <source>
        <dbReference type="Proteomes" id="UP000261739"/>
    </source>
</evidence>
<dbReference type="STRING" id="863239.GCA_000213935_00743"/>
<evidence type="ECO:0008006" key="4">
    <source>
        <dbReference type="Google" id="ProtNLM"/>
    </source>
</evidence>
<keyword evidence="1" id="KW-0812">Transmembrane</keyword>
<comment type="caution">
    <text evidence="2">The sequence shown here is derived from an EMBL/GenBank/DDBJ whole genome shotgun (WGS) entry which is preliminary data.</text>
</comment>
<dbReference type="Pfam" id="PF14256">
    <property type="entry name" value="YwiC"/>
    <property type="match status" value="1"/>
</dbReference>
<feature type="transmembrane region" description="Helical" evidence="1">
    <location>
        <begin position="101"/>
        <end position="118"/>
    </location>
</feature>
<dbReference type="EMBL" id="DQID01000310">
    <property type="protein sequence ID" value="HCT15511.1"/>
    <property type="molecule type" value="Genomic_DNA"/>
</dbReference>
<dbReference type="InterPro" id="IPR025576">
    <property type="entry name" value="YwiC"/>
</dbReference>
<feature type="transmembrane region" description="Helical" evidence="1">
    <location>
        <begin position="125"/>
        <end position="151"/>
    </location>
</feature>
<gene>
    <name evidence="2" type="ORF">DIW82_12225</name>
</gene>
<sequence length="301" mass="31891">MIVIPVIVGLFWGITLWDTVPAEDRGSGLHGSGGMWLTFLTVTVAWAVGYHAFFAGGLWLTGRRSGNARVTADARRPTLVYGAVTLVAVIVSVLLQPHLLWWAVIFVPLTVIALFEVNRGTPRSLIAGVAETVASAFLIPVLTTVGIGSAAPVGTGITLTRSLFSTEVVTAVPTAAWVSAAWLALYQVGTVLYVKTMIRKKGDPAWLTGSIVYHAVALVLVIITVTAEHLALLPWIVAVVVFAWCLWRSRAVPRDAASGASGTTWTPKKVGMVEIPVTVGVAVACSAAAWLYDGPLVLWVG</sequence>
<feature type="transmembrane region" description="Helical" evidence="1">
    <location>
        <begin position="171"/>
        <end position="194"/>
    </location>
</feature>
<protein>
    <recommendedName>
        <fullName evidence="4">YwiC-like family protein</fullName>
    </recommendedName>
</protein>
<keyword evidence="1" id="KW-0472">Membrane</keyword>
<evidence type="ECO:0000256" key="1">
    <source>
        <dbReference type="SAM" id="Phobius"/>
    </source>
</evidence>
<feature type="transmembrane region" description="Helical" evidence="1">
    <location>
        <begin position="232"/>
        <end position="249"/>
    </location>
</feature>
<feature type="transmembrane region" description="Helical" evidence="1">
    <location>
        <begin position="206"/>
        <end position="226"/>
    </location>
</feature>
<dbReference type="Proteomes" id="UP000261739">
    <property type="component" value="Unassembled WGS sequence"/>
</dbReference>
<accession>A0A3D4T2Q9</accession>
<feature type="transmembrane region" description="Helical" evidence="1">
    <location>
        <begin position="270"/>
        <end position="292"/>
    </location>
</feature>
<keyword evidence="1" id="KW-1133">Transmembrane helix</keyword>
<feature type="transmembrane region" description="Helical" evidence="1">
    <location>
        <begin position="79"/>
        <end position="95"/>
    </location>
</feature>
<dbReference type="AlphaFoldDB" id="A0A3D4T2Q9"/>